<keyword evidence="1" id="KW-0560">Oxidoreductase</keyword>
<dbReference type="OrthoDB" id="9806601at2"/>
<dbReference type="Gene3D" id="3.50.50.60">
    <property type="entry name" value="FAD/NAD(P)-binding domain"/>
    <property type="match status" value="1"/>
</dbReference>
<keyword evidence="5" id="KW-1185">Reference proteome</keyword>
<feature type="region of interest" description="Disordered" evidence="2">
    <location>
        <begin position="1"/>
        <end position="21"/>
    </location>
</feature>
<feature type="domain" description="FAD dependent oxidoreductase" evidence="3">
    <location>
        <begin position="41"/>
        <end position="393"/>
    </location>
</feature>
<name>A0A5B8G3H9_9RHOB</name>
<dbReference type="RefSeq" id="WP_138576028.1">
    <property type="nucleotide sequence ID" value="NZ_CP040818.1"/>
</dbReference>
<dbReference type="AlphaFoldDB" id="A0A5B8G3H9"/>
<evidence type="ECO:0000313" key="5">
    <source>
        <dbReference type="Proteomes" id="UP000305888"/>
    </source>
</evidence>
<dbReference type="GO" id="GO:0016491">
    <property type="term" value="F:oxidoreductase activity"/>
    <property type="evidence" value="ECO:0007669"/>
    <property type="project" value="UniProtKB-KW"/>
</dbReference>
<dbReference type="InterPro" id="IPR036188">
    <property type="entry name" value="FAD/NAD-bd_sf"/>
</dbReference>
<dbReference type="SUPFAM" id="SSF51905">
    <property type="entry name" value="FAD/NAD(P)-binding domain"/>
    <property type="match status" value="1"/>
</dbReference>
<evidence type="ECO:0000256" key="1">
    <source>
        <dbReference type="ARBA" id="ARBA00023002"/>
    </source>
</evidence>
<organism evidence="4 5">
    <name type="scientific">Paroceanicella profunda</name>
    <dbReference type="NCBI Taxonomy" id="2579971"/>
    <lineage>
        <taxon>Bacteria</taxon>
        <taxon>Pseudomonadati</taxon>
        <taxon>Pseudomonadota</taxon>
        <taxon>Alphaproteobacteria</taxon>
        <taxon>Rhodobacterales</taxon>
        <taxon>Paracoccaceae</taxon>
        <taxon>Paroceanicella</taxon>
    </lineage>
</organism>
<dbReference type="GO" id="GO:0005737">
    <property type="term" value="C:cytoplasm"/>
    <property type="evidence" value="ECO:0007669"/>
    <property type="project" value="TreeGrafter"/>
</dbReference>
<evidence type="ECO:0000313" key="4">
    <source>
        <dbReference type="EMBL" id="QDL93333.1"/>
    </source>
</evidence>
<dbReference type="Pfam" id="PF01266">
    <property type="entry name" value="DAO"/>
    <property type="match status" value="1"/>
</dbReference>
<accession>A0A5B8G3H9</accession>
<evidence type="ECO:0000256" key="2">
    <source>
        <dbReference type="SAM" id="MobiDB-lite"/>
    </source>
</evidence>
<feature type="compositionally biased region" description="Pro residues" evidence="2">
    <location>
        <begin position="1"/>
        <end position="10"/>
    </location>
</feature>
<dbReference type="PANTHER" id="PTHR13847">
    <property type="entry name" value="SARCOSINE DEHYDROGENASE-RELATED"/>
    <property type="match status" value="1"/>
</dbReference>
<dbReference type="InterPro" id="IPR006076">
    <property type="entry name" value="FAD-dep_OxRdtase"/>
</dbReference>
<dbReference type="PANTHER" id="PTHR13847:SF281">
    <property type="entry name" value="FAD DEPENDENT OXIDOREDUCTASE DOMAIN-CONTAINING PROTEIN"/>
    <property type="match status" value="1"/>
</dbReference>
<evidence type="ECO:0000259" key="3">
    <source>
        <dbReference type="Pfam" id="PF01266"/>
    </source>
</evidence>
<protein>
    <submittedName>
        <fullName evidence="4">FAD-binding oxidoreductase</fullName>
    </submittedName>
</protein>
<dbReference type="EMBL" id="CP040818">
    <property type="protein sequence ID" value="QDL93333.1"/>
    <property type="molecule type" value="Genomic_DNA"/>
</dbReference>
<proteinExistence type="predicted"/>
<gene>
    <name evidence="4" type="ORF">FDP22_17025</name>
</gene>
<reference evidence="4 5" key="1">
    <citation type="submission" date="2019-06" db="EMBL/GenBank/DDBJ databases">
        <title>Genome sequence of Rhodobacteraceae bacterium D4M1.</title>
        <authorList>
            <person name="Cao J."/>
        </authorList>
    </citation>
    <scope>NUCLEOTIDE SEQUENCE [LARGE SCALE GENOMIC DNA]</scope>
    <source>
        <strain evidence="4 5">D4M1</strain>
    </source>
</reference>
<dbReference type="Proteomes" id="UP000305888">
    <property type="component" value="Chromosome"/>
</dbReference>
<dbReference type="KEGG" id="ppru:FDP22_17025"/>
<sequence>MTTTAPPPAPTRAAPGAPSRFWDLGVPDYEPRQDRPGASADVAIVGAGFSGLACGIALARRGFSVAVFEQGAIAHGASGRSGGMVGPSFHKLGMAGLTAKYGAQKAQGIMQAGMEALDHFEAFVAREELECDFQLTGRFRGARSPEDFDAMAAECARLNAQVGLPYRMVSRAEMPTFIGSTTYCGGVFYPRDGGVHPKRLVNALAGRSEALGVRLAPGTPVHAIAREAGGFRLHTAQGDVTARHVVVATNGYADARTPDMNARVVPITVTVAATRDLGADRIRAMSPRLAMHGETGRVFTWSRPTPDGRRFIFGGRICSESVAPADRPARVAASVARIFPELTAQDFEHVWHGRIAYTADHAPHLAAIDGIWHIGGYCGSGVTRSIYFAEKVAGKIAGEAGSTTAFDDLPFPKVPFRPLAPLAARVMTRYYKWLDTRDLRHRRPGV</sequence>
<dbReference type="Gene3D" id="3.30.9.10">
    <property type="entry name" value="D-Amino Acid Oxidase, subunit A, domain 2"/>
    <property type="match status" value="1"/>
</dbReference>